<protein>
    <submittedName>
        <fullName evidence="1">Uncharacterized protein</fullName>
    </submittedName>
</protein>
<keyword evidence="2" id="KW-1185">Reference proteome</keyword>
<evidence type="ECO:0000313" key="2">
    <source>
        <dbReference type="Proteomes" id="UP001187734"/>
    </source>
</evidence>
<dbReference type="Proteomes" id="UP001187734">
    <property type="component" value="Unassembled WGS sequence"/>
</dbReference>
<evidence type="ECO:0000313" key="1">
    <source>
        <dbReference type="EMBL" id="SPJ89660.1"/>
    </source>
</evidence>
<name>A0AAE8SPF8_9HYPO</name>
<reference evidence="1" key="1">
    <citation type="submission" date="2018-03" db="EMBL/GenBank/DDBJ databases">
        <authorList>
            <person name="Guldener U."/>
        </authorList>
    </citation>
    <scope>NUCLEOTIDE SEQUENCE</scope>
</reference>
<proteinExistence type="predicted"/>
<sequence>MDTNKDKEEEEILETYPLLERTLERSFDLASQILIMATQINSKDSLLALEATRCTI</sequence>
<comment type="caution">
    <text evidence="1">The sequence shown here is derived from an EMBL/GenBank/DDBJ whole genome shotgun (WGS) entry which is preliminary data.</text>
</comment>
<dbReference type="AlphaFoldDB" id="A0AAE8SPF8"/>
<gene>
    <name evidence="1" type="ORF">FTOL_13021</name>
</gene>
<organism evidence="1 2">
    <name type="scientific">Fusarium torulosum</name>
    <dbReference type="NCBI Taxonomy" id="33205"/>
    <lineage>
        <taxon>Eukaryota</taxon>
        <taxon>Fungi</taxon>
        <taxon>Dikarya</taxon>
        <taxon>Ascomycota</taxon>
        <taxon>Pezizomycotina</taxon>
        <taxon>Sordariomycetes</taxon>
        <taxon>Hypocreomycetidae</taxon>
        <taxon>Hypocreales</taxon>
        <taxon>Nectriaceae</taxon>
        <taxon>Fusarium</taxon>
    </lineage>
</organism>
<dbReference type="EMBL" id="ONZP01000691">
    <property type="protein sequence ID" value="SPJ89660.1"/>
    <property type="molecule type" value="Genomic_DNA"/>
</dbReference>
<accession>A0AAE8SPF8</accession>